<evidence type="ECO:0000256" key="1">
    <source>
        <dbReference type="ARBA" id="ARBA00023231"/>
    </source>
</evidence>
<keyword evidence="4" id="KW-0560">Oxidoreductase</keyword>
<dbReference type="PANTHER" id="PTHR42956:SF1">
    <property type="entry name" value="NITROGENASE IRON-MOLYBDENUM COFACTOR BIOSYNTHESIS PROTEIN NIFE"/>
    <property type="match status" value="1"/>
</dbReference>
<dbReference type="Gene3D" id="3.40.50.1980">
    <property type="entry name" value="Nitrogenase molybdenum iron protein domain"/>
    <property type="match status" value="3"/>
</dbReference>
<keyword evidence="5" id="KW-1185">Reference proteome</keyword>
<dbReference type="PROSITE" id="PS00699">
    <property type="entry name" value="NITROGENASE_1_1"/>
    <property type="match status" value="1"/>
</dbReference>
<dbReference type="RefSeq" id="WP_080064461.1">
    <property type="nucleotide sequence ID" value="NZ_MZGX01000012.1"/>
</dbReference>
<dbReference type="InterPro" id="IPR049939">
    <property type="entry name" value="NifE-like"/>
</dbReference>
<gene>
    <name evidence="4" type="primary">nifD_1</name>
    <name evidence="4" type="ORF">CLHUN_20220</name>
</gene>
<reference evidence="4 5" key="1">
    <citation type="submission" date="2017-03" db="EMBL/GenBank/DDBJ databases">
        <title>Genome sequence of Clostridium hungatei DSM 14427.</title>
        <authorList>
            <person name="Poehlein A."/>
            <person name="Daniel R."/>
        </authorList>
    </citation>
    <scope>NUCLEOTIDE SEQUENCE [LARGE SCALE GENOMIC DNA]</scope>
    <source>
        <strain evidence="4 5">DSM 14427</strain>
    </source>
</reference>
<dbReference type="SUPFAM" id="SSF53807">
    <property type="entry name" value="Helical backbone' metal receptor"/>
    <property type="match status" value="1"/>
</dbReference>
<name>A0A1V4SL70_RUMHU</name>
<proteinExistence type="inferred from homology"/>
<comment type="caution">
    <text evidence="4">The sequence shown here is derived from an EMBL/GenBank/DDBJ whole genome shotgun (WGS) entry which is preliminary data.</text>
</comment>
<dbReference type="Proteomes" id="UP000191554">
    <property type="component" value="Unassembled WGS sequence"/>
</dbReference>
<comment type="similarity">
    <text evidence="2">Belongs to the NifD/NifK/NifE/NifN family.</text>
</comment>
<evidence type="ECO:0000256" key="2">
    <source>
        <dbReference type="RuleBase" id="RU004021"/>
    </source>
</evidence>
<dbReference type="InterPro" id="IPR000510">
    <property type="entry name" value="Nase/OxRdtase_comp1"/>
</dbReference>
<dbReference type="Pfam" id="PF00148">
    <property type="entry name" value="Oxidored_nitro"/>
    <property type="match status" value="1"/>
</dbReference>
<dbReference type="InterPro" id="IPR000318">
    <property type="entry name" value="Nase_comp1_CS"/>
</dbReference>
<accession>A0A1V4SL70</accession>
<evidence type="ECO:0000313" key="4">
    <source>
        <dbReference type="EMBL" id="OPX43997.1"/>
    </source>
</evidence>
<dbReference type="STRING" id="48256.CLHUN_20220"/>
<evidence type="ECO:0000313" key="5">
    <source>
        <dbReference type="Proteomes" id="UP000191554"/>
    </source>
</evidence>
<dbReference type="EMBL" id="MZGX01000012">
    <property type="protein sequence ID" value="OPX43997.1"/>
    <property type="molecule type" value="Genomic_DNA"/>
</dbReference>
<keyword evidence="1 2" id="KW-0535">Nitrogen fixation</keyword>
<dbReference type="EC" id="1.18.6.1" evidence="4"/>
<dbReference type="AlphaFoldDB" id="A0A1V4SL70"/>
<organism evidence="4 5">
    <name type="scientific">Ruminiclostridium hungatei</name>
    <name type="common">Clostridium hungatei</name>
    <dbReference type="NCBI Taxonomy" id="48256"/>
    <lineage>
        <taxon>Bacteria</taxon>
        <taxon>Bacillati</taxon>
        <taxon>Bacillota</taxon>
        <taxon>Clostridia</taxon>
        <taxon>Eubacteriales</taxon>
        <taxon>Oscillospiraceae</taxon>
        <taxon>Ruminiclostridium</taxon>
    </lineage>
</organism>
<dbReference type="OrthoDB" id="9767044at2"/>
<evidence type="ECO:0000259" key="3">
    <source>
        <dbReference type="Pfam" id="PF00148"/>
    </source>
</evidence>
<dbReference type="PANTHER" id="PTHR42956">
    <property type="entry name" value="NITROGENASE IRON-MOLYBDENUM COFACTOR BIOSYNTHESIS PROTEIN NIFE"/>
    <property type="match status" value="1"/>
</dbReference>
<feature type="domain" description="Nitrogenase/oxidoreductase component 1" evidence="3">
    <location>
        <begin position="51"/>
        <end position="467"/>
    </location>
</feature>
<dbReference type="GO" id="GO:0016163">
    <property type="term" value="F:nitrogenase activity"/>
    <property type="evidence" value="ECO:0007669"/>
    <property type="project" value="UniProtKB-EC"/>
</dbReference>
<sequence>MDYIREKAPPVREDRLKACNAFGGSCCELNRIGKKGCLNGVKRTFAQTQGCQLNLSLAILNTIRNAVIVVHAPIGCGGSSLSTAGISKNFQKLRDPNAKGLIWLNTNLDDNDVVGGGEEKLRSAVLYAESEFRPEAIIVVNSCVPAIIGDDIDSILNDLQKQISAKIVPIHCEGFKTKIMASAYDSVYHGILRNLLDKPEDTRKEIYEDELEILKEKYRKSRTVNILNVSSMSRQDEEELTRLVKALGLEVRIYPCYASADDFAYVDDAALNVSICATHDDYFVEHIKEKYGIPFVLRSIPIGIKNTDQWILDIAKFFGLEENAKRLVEAEAKELREALEPFKEQLKGKRVFLGGGEIRILSTAELLQSMGMEVVGLKGYHYDHFAEPLLELVENSENIIFNVATGQPFEQANLLKRLEPDLYVGHTGTNGYTAKQGFPIYPLFGQSSIYMGYLGAYEIVRRIARVLKNPIFNRNFIGNSRLPYRDEWYGQNPFTYIDDSAAL</sequence>
<protein>
    <submittedName>
        <fullName evidence="4">Nitrogenase molybdenum-iron protein alpha chain</fullName>
        <ecNumber evidence="4">1.18.6.1</ecNumber>
    </submittedName>
</protein>